<dbReference type="Gene3D" id="1.20.120.10">
    <property type="entry name" value="Cytochrome c/b562"/>
    <property type="match status" value="1"/>
</dbReference>
<keyword evidence="2" id="KW-1185">Reference proteome</keyword>
<dbReference type="Proteomes" id="UP001628193">
    <property type="component" value="Unassembled WGS sequence"/>
</dbReference>
<reference evidence="1 2" key="1">
    <citation type="submission" date="2024-09" db="EMBL/GenBank/DDBJ databases">
        <title>Draft genome sequence of Candidatus Magnetaquicoccaceae bacterium FCR-1.</title>
        <authorList>
            <person name="Shimoshige H."/>
            <person name="Shimamura S."/>
            <person name="Taoka A."/>
            <person name="Kobayashi H."/>
            <person name="Maekawa T."/>
        </authorList>
    </citation>
    <scope>NUCLEOTIDE SEQUENCE [LARGE SCALE GENOMIC DNA]</scope>
    <source>
        <strain evidence="1 2">FCR-1</strain>
    </source>
</reference>
<evidence type="ECO:0008006" key="3">
    <source>
        <dbReference type="Google" id="ProtNLM"/>
    </source>
</evidence>
<proteinExistence type="predicted"/>
<sequence length="120" mass="13329">MAVMSILRLHLKAIETLAANQKHPYSENMLRHASALKSSAQLLDHVYPDPPGNRIAKSGVDAPWNDPKSFDAQVEQSLKATKELVKASEQWMKGNREPLAGAIKSVRNSCDSCHKIFRAH</sequence>
<comment type="caution">
    <text evidence="1">The sequence shown here is derived from an EMBL/GenBank/DDBJ whole genome shotgun (WGS) entry which is preliminary data.</text>
</comment>
<dbReference type="Pfam" id="PF01322">
    <property type="entry name" value="Cytochrom_C_2"/>
    <property type="match status" value="1"/>
</dbReference>
<dbReference type="EMBL" id="BAAFGK010000002">
    <property type="protein sequence ID" value="GAB0056134.1"/>
    <property type="molecule type" value="Genomic_DNA"/>
</dbReference>
<dbReference type="SUPFAM" id="SSF47175">
    <property type="entry name" value="Cytochromes"/>
    <property type="match status" value="1"/>
</dbReference>
<name>A0ABQ0C5H5_9PROT</name>
<evidence type="ECO:0000313" key="2">
    <source>
        <dbReference type="Proteomes" id="UP001628193"/>
    </source>
</evidence>
<protein>
    <recommendedName>
        <fullName evidence="3">Cytochrome c</fullName>
    </recommendedName>
</protein>
<evidence type="ECO:0000313" key="1">
    <source>
        <dbReference type="EMBL" id="GAB0056134.1"/>
    </source>
</evidence>
<dbReference type="InterPro" id="IPR002321">
    <property type="entry name" value="Cyt_c_II"/>
</dbReference>
<dbReference type="PROSITE" id="PS51009">
    <property type="entry name" value="CYTCII"/>
    <property type="match status" value="1"/>
</dbReference>
<accession>A0ABQ0C5H5</accession>
<dbReference type="InterPro" id="IPR010980">
    <property type="entry name" value="Cyt_c/b562"/>
</dbReference>
<organism evidence="1 2">
    <name type="scientific">Candidatus Magnetaquiglobus chichijimensis</name>
    <dbReference type="NCBI Taxonomy" id="3141448"/>
    <lineage>
        <taxon>Bacteria</taxon>
        <taxon>Pseudomonadati</taxon>
        <taxon>Pseudomonadota</taxon>
        <taxon>Magnetococcia</taxon>
        <taxon>Magnetococcales</taxon>
        <taxon>Candidatus Magnetaquicoccaceae</taxon>
        <taxon>Candidatus Magnetaquiglobus</taxon>
    </lineage>
</organism>
<gene>
    <name evidence="1" type="ORF">SIID45300_00439</name>
</gene>